<dbReference type="SUPFAM" id="SSF55729">
    <property type="entry name" value="Acyl-CoA N-acyltransferases (Nat)"/>
    <property type="match status" value="1"/>
</dbReference>
<dbReference type="EC" id="2.3.2.6" evidence="4"/>
<gene>
    <name evidence="4" type="primary">aat</name>
    <name evidence="6" type="ORF">DFP88_101701</name>
</gene>
<dbReference type="InterPro" id="IPR016181">
    <property type="entry name" value="Acyl_CoA_acyltransferase"/>
</dbReference>
<keyword evidence="7" id="KW-1185">Reference proteome</keyword>
<dbReference type="AlphaFoldDB" id="A0A318T004"/>
<dbReference type="HAMAP" id="MF_00688">
    <property type="entry name" value="Leu_Phe_trans"/>
    <property type="match status" value="1"/>
</dbReference>
<evidence type="ECO:0000256" key="1">
    <source>
        <dbReference type="ARBA" id="ARBA00022490"/>
    </source>
</evidence>
<keyword evidence="3 4" id="KW-0012">Acyltransferase</keyword>
<comment type="catalytic activity">
    <reaction evidence="4">
        <text>N-terminal L-lysyl-[protein] + L-leucyl-tRNA(Leu) = N-terminal L-leucyl-L-lysyl-[protein] + tRNA(Leu) + H(+)</text>
        <dbReference type="Rhea" id="RHEA:12340"/>
        <dbReference type="Rhea" id="RHEA-COMP:9613"/>
        <dbReference type="Rhea" id="RHEA-COMP:9622"/>
        <dbReference type="Rhea" id="RHEA-COMP:12670"/>
        <dbReference type="Rhea" id="RHEA-COMP:12671"/>
        <dbReference type="ChEBI" id="CHEBI:15378"/>
        <dbReference type="ChEBI" id="CHEBI:65249"/>
        <dbReference type="ChEBI" id="CHEBI:78442"/>
        <dbReference type="ChEBI" id="CHEBI:78494"/>
        <dbReference type="ChEBI" id="CHEBI:133043"/>
        <dbReference type="EC" id="2.3.2.6"/>
    </reaction>
</comment>
<dbReference type="InterPro" id="IPR042203">
    <property type="entry name" value="Leu/Phe-tRNA_Trfase_C"/>
</dbReference>
<keyword evidence="2 4" id="KW-0808">Transferase</keyword>
<name>A0A318T004_9RHOB</name>
<dbReference type="EMBL" id="QJTE01000001">
    <property type="protein sequence ID" value="PYE86026.1"/>
    <property type="molecule type" value="Genomic_DNA"/>
</dbReference>
<keyword evidence="1 4" id="KW-0963">Cytoplasm</keyword>
<evidence type="ECO:0000313" key="7">
    <source>
        <dbReference type="Proteomes" id="UP000248311"/>
    </source>
</evidence>
<dbReference type="OrthoDB" id="9790282at2"/>
<protein>
    <recommendedName>
        <fullName evidence="4">Leucyl/phenylalanyl-tRNA--protein transferase</fullName>
        <ecNumber evidence="4">2.3.2.6</ecNumber>
    </recommendedName>
    <alternativeName>
        <fullName evidence="4">L/F-transferase</fullName>
    </alternativeName>
    <alternativeName>
        <fullName evidence="4">Leucyltransferase</fullName>
    </alternativeName>
    <alternativeName>
        <fullName evidence="4">Phenyalanyltransferase</fullName>
    </alternativeName>
</protein>
<dbReference type="RefSeq" id="WP_110813027.1">
    <property type="nucleotide sequence ID" value="NZ_QJTE01000001.1"/>
</dbReference>
<evidence type="ECO:0000256" key="5">
    <source>
        <dbReference type="SAM" id="MobiDB-lite"/>
    </source>
</evidence>
<organism evidence="6 7">
    <name type="scientific">Pseudoroseicyclus aestuarii</name>
    <dbReference type="NCBI Taxonomy" id="1795041"/>
    <lineage>
        <taxon>Bacteria</taxon>
        <taxon>Pseudomonadati</taxon>
        <taxon>Pseudomonadota</taxon>
        <taxon>Alphaproteobacteria</taxon>
        <taxon>Rhodobacterales</taxon>
        <taxon>Paracoccaceae</taxon>
        <taxon>Pseudoroseicyclus</taxon>
    </lineage>
</organism>
<dbReference type="Pfam" id="PF03588">
    <property type="entry name" value="Leu_Phe_trans"/>
    <property type="match status" value="1"/>
</dbReference>
<dbReference type="PANTHER" id="PTHR30098">
    <property type="entry name" value="LEUCYL/PHENYLALANYL-TRNA--PROTEIN TRANSFERASE"/>
    <property type="match status" value="1"/>
</dbReference>
<reference evidence="6 7" key="1">
    <citation type="submission" date="2018-06" db="EMBL/GenBank/DDBJ databases">
        <title>Genomic Encyclopedia of Type Strains, Phase III (KMG-III): the genomes of soil and plant-associated and newly described type strains.</title>
        <authorList>
            <person name="Whitman W."/>
        </authorList>
    </citation>
    <scope>NUCLEOTIDE SEQUENCE [LARGE SCALE GENOMIC DNA]</scope>
    <source>
        <strain evidence="6 7">CECT 9025</strain>
    </source>
</reference>
<dbReference type="InterPro" id="IPR004616">
    <property type="entry name" value="Leu/Phe-tRNA_Trfase"/>
</dbReference>
<comment type="catalytic activity">
    <reaction evidence="4">
        <text>N-terminal L-arginyl-[protein] + L-leucyl-tRNA(Leu) = N-terminal L-leucyl-L-arginyl-[protein] + tRNA(Leu) + H(+)</text>
        <dbReference type="Rhea" id="RHEA:50416"/>
        <dbReference type="Rhea" id="RHEA-COMP:9613"/>
        <dbReference type="Rhea" id="RHEA-COMP:9622"/>
        <dbReference type="Rhea" id="RHEA-COMP:12672"/>
        <dbReference type="Rhea" id="RHEA-COMP:12673"/>
        <dbReference type="ChEBI" id="CHEBI:15378"/>
        <dbReference type="ChEBI" id="CHEBI:64719"/>
        <dbReference type="ChEBI" id="CHEBI:78442"/>
        <dbReference type="ChEBI" id="CHEBI:78494"/>
        <dbReference type="ChEBI" id="CHEBI:133044"/>
        <dbReference type="EC" id="2.3.2.6"/>
    </reaction>
</comment>
<comment type="similarity">
    <text evidence="4">Belongs to the L/F-transferase family.</text>
</comment>
<dbReference type="GO" id="GO:0005737">
    <property type="term" value="C:cytoplasm"/>
    <property type="evidence" value="ECO:0007669"/>
    <property type="project" value="UniProtKB-SubCell"/>
</dbReference>
<accession>A0A318T004</accession>
<comment type="function">
    <text evidence="4">Functions in the N-end rule pathway of protein degradation where it conjugates Leu, Phe and, less efficiently, Met from aminoacyl-tRNAs to the N-termini of proteins containing an N-terminal arginine or lysine.</text>
</comment>
<sequence>MAPPVTPELLLHAYRAGLFPMSDARDDPELYWVEPRRRAVLPLDHLHVSRSLARRIRRGGFSVSYDSAFRAVMEACAGRAETWINAPILDLYTQLHEAGRAHSVEVWQDGALAGGLYGLEIGAAFFAESMVSPRTDGSKLALTWLVDRLRSGGFQLLDAQFLTPHLASLGFVEIDQSDYRILLAEATERSARFGTGPAATGQEVLQRRGQTS</sequence>
<comment type="catalytic activity">
    <reaction evidence="4">
        <text>L-phenylalanyl-tRNA(Phe) + an N-terminal L-alpha-aminoacyl-[protein] = an N-terminal L-phenylalanyl-L-alpha-aminoacyl-[protein] + tRNA(Phe)</text>
        <dbReference type="Rhea" id="RHEA:43632"/>
        <dbReference type="Rhea" id="RHEA-COMP:9668"/>
        <dbReference type="Rhea" id="RHEA-COMP:9699"/>
        <dbReference type="Rhea" id="RHEA-COMP:10636"/>
        <dbReference type="Rhea" id="RHEA-COMP:10637"/>
        <dbReference type="ChEBI" id="CHEBI:78442"/>
        <dbReference type="ChEBI" id="CHEBI:78531"/>
        <dbReference type="ChEBI" id="CHEBI:78597"/>
        <dbReference type="ChEBI" id="CHEBI:83561"/>
        <dbReference type="EC" id="2.3.2.6"/>
    </reaction>
</comment>
<dbReference type="PANTHER" id="PTHR30098:SF2">
    <property type="entry name" value="LEUCYL_PHENYLALANYL-TRNA--PROTEIN TRANSFERASE"/>
    <property type="match status" value="1"/>
</dbReference>
<dbReference type="GO" id="GO:0030163">
    <property type="term" value="P:protein catabolic process"/>
    <property type="evidence" value="ECO:0007669"/>
    <property type="project" value="UniProtKB-UniRule"/>
</dbReference>
<feature type="region of interest" description="Disordered" evidence="5">
    <location>
        <begin position="193"/>
        <end position="212"/>
    </location>
</feature>
<comment type="subcellular location">
    <subcellularLocation>
        <location evidence="4">Cytoplasm</location>
    </subcellularLocation>
</comment>
<evidence type="ECO:0000313" key="6">
    <source>
        <dbReference type="EMBL" id="PYE86026.1"/>
    </source>
</evidence>
<evidence type="ECO:0000256" key="4">
    <source>
        <dbReference type="HAMAP-Rule" id="MF_00688"/>
    </source>
</evidence>
<dbReference type="NCBIfam" id="TIGR00667">
    <property type="entry name" value="aat"/>
    <property type="match status" value="1"/>
</dbReference>
<evidence type="ECO:0000256" key="3">
    <source>
        <dbReference type="ARBA" id="ARBA00023315"/>
    </source>
</evidence>
<dbReference type="GO" id="GO:0008914">
    <property type="term" value="F:leucyl-tRNA--protein transferase activity"/>
    <property type="evidence" value="ECO:0007669"/>
    <property type="project" value="UniProtKB-UniRule"/>
</dbReference>
<comment type="caution">
    <text evidence="6">The sequence shown here is derived from an EMBL/GenBank/DDBJ whole genome shotgun (WGS) entry which is preliminary data.</text>
</comment>
<proteinExistence type="inferred from homology"/>
<dbReference type="Gene3D" id="3.40.630.70">
    <property type="entry name" value="Leucyl/phenylalanyl-tRNA-protein transferase, C-terminal domain"/>
    <property type="match status" value="1"/>
</dbReference>
<dbReference type="Proteomes" id="UP000248311">
    <property type="component" value="Unassembled WGS sequence"/>
</dbReference>
<evidence type="ECO:0000256" key="2">
    <source>
        <dbReference type="ARBA" id="ARBA00022679"/>
    </source>
</evidence>